<sequence length="211" mass="23117">MPVVDIEPSKEHPMPYDMTDDTTATLLEEMAVAGNTVELQHALGAEFPAMGDEDIAREKALIDAVVKSQTKHSKNIAHENLKIPTVAFAAAAFLRTYGEIIAMDAAKARAAITNKLMEIANCGETKYELKALELLGKHSDIGIFTERSEVTINYRNPEDLEFAIKERVKRLLNADVIDITPLTANLDEELGVFVNVVEPEAEPAEVAALTE</sequence>
<name>A0A6J5RF47_9CAUD</name>
<evidence type="ECO:0000313" key="1">
    <source>
        <dbReference type="EMBL" id="CAB4195873.1"/>
    </source>
</evidence>
<gene>
    <name evidence="1" type="ORF">UFOVP1295_41</name>
</gene>
<protein>
    <submittedName>
        <fullName evidence="1">Uncharacterized protein</fullName>
    </submittedName>
</protein>
<accession>A0A6J5RF47</accession>
<proteinExistence type="predicted"/>
<reference evidence="1" key="1">
    <citation type="submission" date="2020-05" db="EMBL/GenBank/DDBJ databases">
        <authorList>
            <person name="Chiriac C."/>
            <person name="Salcher M."/>
            <person name="Ghai R."/>
            <person name="Kavagutti S V."/>
        </authorList>
    </citation>
    <scope>NUCLEOTIDE SEQUENCE</scope>
</reference>
<dbReference type="EMBL" id="LR797242">
    <property type="protein sequence ID" value="CAB4195873.1"/>
    <property type="molecule type" value="Genomic_DNA"/>
</dbReference>
<organism evidence="1">
    <name type="scientific">uncultured Caudovirales phage</name>
    <dbReference type="NCBI Taxonomy" id="2100421"/>
    <lineage>
        <taxon>Viruses</taxon>
        <taxon>Duplodnaviria</taxon>
        <taxon>Heunggongvirae</taxon>
        <taxon>Uroviricota</taxon>
        <taxon>Caudoviricetes</taxon>
        <taxon>Peduoviridae</taxon>
        <taxon>Maltschvirus</taxon>
        <taxon>Maltschvirus maltsch</taxon>
    </lineage>
</organism>